<dbReference type="Gene3D" id="1.20.1250.10">
    <property type="match status" value="1"/>
</dbReference>
<dbReference type="GO" id="GO:0006955">
    <property type="term" value="P:immune response"/>
    <property type="evidence" value="ECO:0007669"/>
    <property type="project" value="InterPro"/>
</dbReference>
<keyword evidence="4" id="KW-0964">Secreted</keyword>
<feature type="chain" id="PRO_5025639621" evidence="7">
    <location>
        <begin position="23"/>
        <end position="208"/>
    </location>
</feature>
<keyword evidence="7" id="KW-0732">Signal</keyword>
<reference evidence="8" key="1">
    <citation type="submission" date="2019-06" db="EMBL/GenBank/DDBJ databases">
        <authorList>
            <consortium name="Wellcome Sanger Institute Data Sharing"/>
        </authorList>
    </citation>
    <scope>NUCLEOTIDE SEQUENCE [LARGE SCALE GENOMIC DNA]</scope>
</reference>
<dbReference type="Proteomes" id="UP000472271">
    <property type="component" value="Chromosome 12"/>
</dbReference>
<evidence type="ECO:0000256" key="1">
    <source>
        <dbReference type="ARBA" id="ARBA00004613"/>
    </source>
</evidence>
<dbReference type="RefSeq" id="XP_030004314.1">
    <property type="nucleotide sequence ID" value="XM_030148454.1"/>
</dbReference>
<feature type="signal peptide" evidence="7">
    <location>
        <begin position="1"/>
        <end position="22"/>
    </location>
</feature>
<evidence type="ECO:0000313" key="8">
    <source>
        <dbReference type="Ensembl" id="ENSSORP00005023124.1"/>
    </source>
</evidence>
<dbReference type="InterPro" id="IPR009079">
    <property type="entry name" value="4_helix_cytokine-like_core"/>
</dbReference>
<dbReference type="AlphaFoldDB" id="A0A673A1L6"/>
<dbReference type="GeneID" id="115429189"/>
<sequence>MVATVRAAVCLCLWLLVCQVRGSYIPQRMNKTIQNLLKHYKISDDQRYDGKPVFSKKLPINKTETKMVYIGGVLEKYEELIGHMLSELPTPRPQTATDQQHLTSAFTPGVGTNTEAGVGDNVRVELKYLLSKIKELKRHHYEEEGKVAKELFSLKKIQMNDIVTQSKALGNLQWWYDEASTLKKQQQIQRQRRRRRRQARRVKTHPRA</sequence>
<dbReference type="InterPro" id="IPR002069">
    <property type="entry name" value="Interferon_gamma"/>
</dbReference>
<keyword evidence="3" id="KW-0202">Cytokine</keyword>
<proteinExistence type="inferred from homology"/>
<organism evidence="8 9">
    <name type="scientific">Sphaeramia orbicularis</name>
    <name type="common">orbiculate cardinalfish</name>
    <dbReference type="NCBI Taxonomy" id="375764"/>
    <lineage>
        <taxon>Eukaryota</taxon>
        <taxon>Metazoa</taxon>
        <taxon>Chordata</taxon>
        <taxon>Craniata</taxon>
        <taxon>Vertebrata</taxon>
        <taxon>Euteleostomi</taxon>
        <taxon>Actinopterygii</taxon>
        <taxon>Neopterygii</taxon>
        <taxon>Teleostei</taxon>
        <taxon>Neoteleostei</taxon>
        <taxon>Acanthomorphata</taxon>
        <taxon>Gobiaria</taxon>
        <taxon>Kurtiformes</taxon>
        <taxon>Apogonoidei</taxon>
        <taxon>Apogonidae</taxon>
        <taxon>Apogoninae</taxon>
        <taxon>Sphaeramia</taxon>
    </lineage>
</organism>
<evidence type="ECO:0000256" key="3">
    <source>
        <dbReference type="ARBA" id="ARBA00022514"/>
    </source>
</evidence>
<dbReference type="GO" id="GO:0005133">
    <property type="term" value="F:type II interferon receptor binding"/>
    <property type="evidence" value="ECO:0007669"/>
    <property type="project" value="InterPro"/>
</dbReference>
<dbReference type="InParanoid" id="A0A673A1L6"/>
<dbReference type="PANTHER" id="PTHR11419">
    <property type="entry name" value="INTERFERON GAMMA"/>
    <property type="match status" value="1"/>
</dbReference>
<gene>
    <name evidence="8" type="primary">LOC115429189</name>
</gene>
<dbReference type="GO" id="GO:0005615">
    <property type="term" value="C:extracellular space"/>
    <property type="evidence" value="ECO:0007669"/>
    <property type="project" value="UniProtKB-KW"/>
</dbReference>
<dbReference type="PANTHER" id="PTHR11419:SF0">
    <property type="entry name" value="INTERFERON GAMMA"/>
    <property type="match status" value="1"/>
</dbReference>
<name>A0A673A1L6_9TELE</name>
<evidence type="ECO:0000313" key="9">
    <source>
        <dbReference type="Proteomes" id="UP000472271"/>
    </source>
</evidence>
<dbReference type="SUPFAM" id="SSF47266">
    <property type="entry name" value="4-helical cytokines"/>
    <property type="match status" value="1"/>
</dbReference>
<feature type="region of interest" description="Disordered" evidence="6">
    <location>
        <begin position="185"/>
        <end position="208"/>
    </location>
</feature>
<keyword evidence="9" id="KW-1185">Reference proteome</keyword>
<feature type="compositionally biased region" description="Basic residues" evidence="6">
    <location>
        <begin position="190"/>
        <end position="208"/>
    </location>
</feature>
<evidence type="ECO:0000256" key="7">
    <source>
        <dbReference type="SAM" id="SignalP"/>
    </source>
</evidence>
<accession>A0A673A1L6</accession>
<evidence type="ECO:0000256" key="2">
    <source>
        <dbReference type="ARBA" id="ARBA00007566"/>
    </source>
</evidence>
<evidence type="ECO:0000256" key="6">
    <source>
        <dbReference type="SAM" id="MobiDB-lite"/>
    </source>
</evidence>
<dbReference type="OrthoDB" id="8957647at2759"/>
<comment type="subcellular location">
    <subcellularLocation>
        <location evidence="1">Secreted</location>
    </subcellularLocation>
</comment>
<dbReference type="GO" id="GO:0005125">
    <property type="term" value="F:cytokine activity"/>
    <property type="evidence" value="ECO:0007669"/>
    <property type="project" value="UniProtKB-KW"/>
</dbReference>
<evidence type="ECO:0000256" key="4">
    <source>
        <dbReference type="ARBA" id="ARBA00022525"/>
    </source>
</evidence>
<reference evidence="8" key="2">
    <citation type="submission" date="2025-08" db="UniProtKB">
        <authorList>
            <consortium name="Ensembl"/>
        </authorList>
    </citation>
    <scope>IDENTIFICATION</scope>
</reference>
<reference evidence="8" key="3">
    <citation type="submission" date="2025-09" db="UniProtKB">
        <authorList>
            <consortium name="Ensembl"/>
        </authorList>
    </citation>
    <scope>IDENTIFICATION</scope>
</reference>
<protein>
    <submittedName>
        <fullName evidence="8">Interferon gamma-like</fullName>
    </submittedName>
</protein>
<keyword evidence="5" id="KW-0325">Glycoprotein</keyword>
<comment type="similarity">
    <text evidence="2">Belongs to the type II (or gamma) interferon family.</text>
</comment>
<evidence type="ECO:0000256" key="5">
    <source>
        <dbReference type="ARBA" id="ARBA00023180"/>
    </source>
</evidence>
<dbReference type="Ensembl" id="ENSSORT00005023797.1">
    <property type="protein sequence ID" value="ENSSORP00005023124.1"/>
    <property type="gene ID" value="ENSSORG00005011175.1"/>
</dbReference>